<evidence type="ECO:0000256" key="6">
    <source>
        <dbReference type="PROSITE-ProRule" id="PRU00182"/>
    </source>
</evidence>
<keyword evidence="9" id="KW-1185">Reference proteome</keyword>
<comment type="similarity">
    <text evidence="1">Belongs to the universal ribosomal protein uS4 family.</text>
</comment>
<reference evidence="9" key="1">
    <citation type="journal article" date="2018" name="Nat. Microbiol.">
        <title>Leveraging single-cell genomics to expand the fungal tree of life.</title>
        <authorList>
            <person name="Ahrendt S.R."/>
            <person name="Quandt C.A."/>
            <person name="Ciobanu D."/>
            <person name="Clum A."/>
            <person name="Salamov A."/>
            <person name="Andreopoulos B."/>
            <person name="Cheng J.F."/>
            <person name="Woyke T."/>
            <person name="Pelin A."/>
            <person name="Henrissat B."/>
            <person name="Reynolds N.K."/>
            <person name="Benny G.L."/>
            <person name="Smith M.E."/>
            <person name="James T.Y."/>
            <person name="Grigoriev I.V."/>
        </authorList>
    </citation>
    <scope>NUCLEOTIDE SEQUENCE [LARGE SCALE GENOMIC DNA]</scope>
</reference>
<evidence type="ECO:0000256" key="4">
    <source>
        <dbReference type="ARBA" id="ARBA00022980"/>
    </source>
</evidence>
<dbReference type="PANTHER" id="PTHR11831">
    <property type="entry name" value="30S 40S RIBOSOMAL PROTEIN"/>
    <property type="match status" value="1"/>
</dbReference>
<dbReference type="PANTHER" id="PTHR11831:SF4">
    <property type="entry name" value="SMALL RIBOSOMAL SUBUNIT PROTEIN US4M"/>
    <property type="match status" value="1"/>
</dbReference>
<evidence type="ECO:0000259" key="7">
    <source>
        <dbReference type="SMART" id="SM00363"/>
    </source>
</evidence>
<dbReference type="InterPro" id="IPR002942">
    <property type="entry name" value="S4_RNA-bd"/>
</dbReference>
<dbReference type="PROSITE" id="PS50889">
    <property type="entry name" value="S4"/>
    <property type="match status" value="1"/>
</dbReference>
<dbReference type="Gene3D" id="3.10.290.10">
    <property type="entry name" value="RNA-binding S4 domain"/>
    <property type="match status" value="1"/>
</dbReference>
<evidence type="ECO:0000256" key="1">
    <source>
        <dbReference type="ARBA" id="ARBA00007465"/>
    </source>
</evidence>
<name>A0A4P9Y7B5_9FUNG</name>
<dbReference type="GO" id="GO:0003735">
    <property type="term" value="F:structural constituent of ribosome"/>
    <property type="evidence" value="ECO:0007669"/>
    <property type="project" value="TreeGrafter"/>
</dbReference>
<organism evidence="8 9">
    <name type="scientific">Piptocephalis cylindrospora</name>
    <dbReference type="NCBI Taxonomy" id="1907219"/>
    <lineage>
        <taxon>Eukaryota</taxon>
        <taxon>Fungi</taxon>
        <taxon>Fungi incertae sedis</taxon>
        <taxon>Zoopagomycota</taxon>
        <taxon>Zoopagomycotina</taxon>
        <taxon>Zoopagomycetes</taxon>
        <taxon>Zoopagales</taxon>
        <taxon>Piptocephalidaceae</taxon>
        <taxon>Piptocephalis</taxon>
    </lineage>
</organism>
<dbReference type="SMART" id="SM00363">
    <property type="entry name" value="S4"/>
    <property type="match status" value="1"/>
</dbReference>
<dbReference type="AlphaFoldDB" id="A0A4P9Y7B5"/>
<keyword evidence="3 6" id="KW-0694">RNA-binding</keyword>
<keyword evidence="5" id="KW-0687">Ribonucleoprotein</keyword>
<keyword evidence="2 6" id="KW-0699">rRNA-binding</keyword>
<proteinExistence type="inferred from homology"/>
<evidence type="ECO:0000256" key="2">
    <source>
        <dbReference type="ARBA" id="ARBA00022730"/>
    </source>
</evidence>
<protein>
    <recommendedName>
        <fullName evidence="7">RNA-binding S4 domain-containing protein</fullName>
    </recommendedName>
</protein>
<evidence type="ECO:0000256" key="5">
    <source>
        <dbReference type="ARBA" id="ARBA00023274"/>
    </source>
</evidence>
<evidence type="ECO:0000313" key="9">
    <source>
        <dbReference type="Proteomes" id="UP000267251"/>
    </source>
</evidence>
<evidence type="ECO:0000256" key="3">
    <source>
        <dbReference type="ARBA" id="ARBA00022884"/>
    </source>
</evidence>
<dbReference type="OrthoDB" id="3356781at2759"/>
<gene>
    <name evidence="8" type="ORF">BJ684DRAFT_7707</name>
</gene>
<sequence length="213" mass="24910">MSWNKYNLYNLAQRTRYPDHGRKTIFQQLWYAKRETRAYHGASLSEKRWRKLFKSVLPAADTATATQKPGDHPHAAALMYGDLERRLEIFLHRALFADSVESARQMIRHGKVRVDDKTLRYPSYLLEPGQLVSVDPHAIAMLRGKEGTELSYHPKPYSQPFHFLPDYIEVNYRTCEAILLREPISRPGRVEVPSPIPPEVHGLAHEYYVRKWR</sequence>
<dbReference type="GO" id="GO:0019843">
    <property type="term" value="F:rRNA binding"/>
    <property type="evidence" value="ECO:0007669"/>
    <property type="project" value="UniProtKB-KW"/>
</dbReference>
<dbReference type="InterPro" id="IPR022801">
    <property type="entry name" value="Ribosomal_uS4"/>
</dbReference>
<dbReference type="EMBL" id="KZ987766">
    <property type="protein sequence ID" value="RKP15017.1"/>
    <property type="molecule type" value="Genomic_DNA"/>
</dbReference>
<dbReference type="SUPFAM" id="SSF55174">
    <property type="entry name" value="Alpha-L RNA-binding motif"/>
    <property type="match status" value="1"/>
</dbReference>
<feature type="domain" description="RNA-binding S4" evidence="7">
    <location>
        <begin position="85"/>
        <end position="149"/>
    </location>
</feature>
<evidence type="ECO:0000313" key="8">
    <source>
        <dbReference type="EMBL" id="RKP15017.1"/>
    </source>
</evidence>
<keyword evidence="4" id="KW-0689">Ribosomal protein</keyword>
<dbReference type="Proteomes" id="UP000267251">
    <property type="component" value="Unassembled WGS sequence"/>
</dbReference>
<dbReference type="GO" id="GO:0005763">
    <property type="term" value="C:mitochondrial small ribosomal subunit"/>
    <property type="evidence" value="ECO:0007669"/>
    <property type="project" value="TreeGrafter"/>
</dbReference>
<dbReference type="InterPro" id="IPR018079">
    <property type="entry name" value="Ribosomal_uS4_CS"/>
</dbReference>
<dbReference type="Pfam" id="PF01479">
    <property type="entry name" value="S4"/>
    <property type="match status" value="1"/>
</dbReference>
<dbReference type="PROSITE" id="PS00632">
    <property type="entry name" value="RIBOSOMAL_S4"/>
    <property type="match status" value="1"/>
</dbReference>
<dbReference type="InterPro" id="IPR036986">
    <property type="entry name" value="S4_RNA-bd_sf"/>
</dbReference>
<accession>A0A4P9Y7B5</accession>
<dbReference type="CDD" id="cd00165">
    <property type="entry name" value="S4"/>
    <property type="match status" value="1"/>
</dbReference>
<dbReference type="GO" id="GO:0042274">
    <property type="term" value="P:ribosomal small subunit biogenesis"/>
    <property type="evidence" value="ECO:0007669"/>
    <property type="project" value="TreeGrafter"/>
</dbReference>